<evidence type="ECO:0000313" key="10">
    <source>
        <dbReference type="Proteomes" id="UP000016088"/>
    </source>
</evidence>
<name>S9RC35_SCHOY</name>
<evidence type="ECO:0000256" key="5">
    <source>
        <dbReference type="ARBA" id="ARBA00023125"/>
    </source>
</evidence>
<dbReference type="CDD" id="cd00067">
    <property type="entry name" value="GAL4"/>
    <property type="match status" value="1"/>
</dbReference>
<dbReference type="GO" id="GO:0008270">
    <property type="term" value="F:zinc ion binding"/>
    <property type="evidence" value="ECO:0007669"/>
    <property type="project" value="InterPro"/>
</dbReference>
<dbReference type="InterPro" id="IPR036864">
    <property type="entry name" value="Zn2-C6_fun-type_DNA-bd_sf"/>
</dbReference>
<evidence type="ECO:0000259" key="8">
    <source>
        <dbReference type="PROSITE" id="PS50048"/>
    </source>
</evidence>
<dbReference type="PROSITE" id="PS00463">
    <property type="entry name" value="ZN2_CY6_FUNGAL_1"/>
    <property type="match status" value="1"/>
</dbReference>
<proteinExistence type="predicted"/>
<dbReference type="GO" id="GO:0000981">
    <property type="term" value="F:DNA-binding transcription factor activity, RNA polymerase II-specific"/>
    <property type="evidence" value="ECO:0007669"/>
    <property type="project" value="InterPro"/>
</dbReference>
<keyword evidence="6" id="KW-0804">Transcription</keyword>
<dbReference type="Gene3D" id="4.10.240.10">
    <property type="entry name" value="Zn(2)-C6 fungal-type DNA-binding domain"/>
    <property type="match status" value="1"/>
</dbReference>
<dbReference type="PROSITE" id="PS50048">
    <property type="entry name" value="ZN2_CY6_FUNGAL_2"/>
    <property type="match status" value="1"/>
</dbReference>
<dbReference type="SUPFAM" id="SSF57701">
    <property type="entry name" value="Zn2/Cys6 DNA-binding domain"/>
    <property type="match status" value="1"/>
</dbReference>
<dbReference type="GO" id="GO:0006351">
    <property type="term" value="P:DNA-templated transcription"/>
    <property type="evidence" value="ECO:0007669"/>
    <property type="project" value="InterPro"/>
</dbReference>
<dbReference type="Proteomes" id="UP000016088">
    <property type="component" value="Unassembled WGS sequence"/>
</dbReference>
<dbReference type="RefSeq" id="XP_013020296.1">
    <property type="nucleotide sequence ID" value="XM_013164842.1"/>
</dbReference>
<dbReference type="OMA" id="ETYIAIM"/>
<dbReference type="SMART" id="SM00906">
    <property type="entry name" value="Fungal_trans"/>
    <property type="match status" value="1"/>
</dbReference>
<keyword evidence="10" id="KW-1185">Reference proteome</keyword>
<dbReference type="eggNOG" id="ENOG502S2DS">
    <property type="taxonomic scope" value="Eukaryota"/>
</dbReference>
<dbReference type="Pfam" id="PF00172">
    <property type="entry name" value="Zn_clus"/>
    <property type="match status" value="1"/>
</dbReference>
<feature type="domain" description="Zn(2)-C6 fungal-type" evidence="8">
    <location>
        <begin position="6"/>
        <end position="36"/>
    </location>
</feature>
<dbReference type="Pfam" id="PF04082">
    <property type="entry name" value="Fungal_trans"/>
    <property type="match status" value="1"/>
</dbReference>
<evidence type="ECO:0000313" key="9">
    <source>
        <dbReference type="EMBL" id="EPX71674.1"/>
    </source>
</evidence>
<sequence>MVQNKACDLCRLKKIKCSRAQPRCQTCTLFQSECHYSNRSRRNKLVQKDKERSLLDISLPSSLYSSRISDDSPEIIDYSISVKQPSTANKVSCKTCTGEPRNDIEKVHTRLKFLEEKVDLLLDIATENSEAKNENKVIELPSLITQIRNAESIVFQHRPKNFMDDSHPHILNMECLFPPLLPRWDNAFQEVPMRETALELITSYFQHVNWWWPTFILDDFMYEFESFYLYGFHTNNAWLISFYSILALSCIRKRLNSSKKLSEAFFSTAWVYAQNFDFFLSPQIDKVQALIVMTQYAAYLSDSSLCRALCGQACLMAQQLNLHKKPSDSLKPEIKESYKRIFWMCYILDKNISLVFGTPSAFHDNDINCELPDSKFEHLFGVHKGGDSIFIPTVSLTIIQSEIRTRLYSVKSPKQMAAREKFVSPIHQKLIQWEESLPNEIKLFQEMLLNNKFSLSISQSDRFEYLTFAVMEVSFSYLNTIIVLHSSCSQKENQQLCIKAAREAVKLLKSRLNVDLRINVKADPLWMFLYCPFTPFLVIFDNLFLDTEMDSETLLSDLELLHVIYDFFLEMGPISRVALKLVTIVEKFLKVAKETFCAKNSNITETAIKDTVEGFELDDFNNWDLDGISSLLRNF</sequence>
<evidence type="ECO:0000256" key="6">
    <source>
        <dbReference type="ARBA" id="ARBA00023163"/>
    </source>
</evidence>
<organism evidence="9 10">
    <name type="scientific">Schizosaccharomyces octosporus (strain yFS286)</name>
    <name type="common">Fission yeast</name>
    <name type="synonym">Octosporomyces octosporus</name>
    <dbReference type="NCBI Taxonomy" id="483514"/>
    <lineage>
        <taxon>Eukaryota</taxon>
        <taxon>Fungi</taxon>
        <taxon>Dikarya</taxon>
        <taxon>Ascomycota</taxon>
        <taxon>Taphrinomycotina</taxon>
        <taxon>Schizosaccharomycetes</taxon>
        <taxon>Schizosaccharomycetales</taxon>
        <taxon>Schizosaccharomycetaceae</taxon>
        <taxon>Schizosaccharomyces</taxon>
    </lineage>
</organism>
<evidence type="ECO:0000256" key="7">
    <source>
        <dbReference type="ARBA" id="ARBA00023242"/>
    </source>
</evidence>
<keyword evidence="2" id="KW-0479">Metal-binding</keyword>
<dbReference type="CDD" id="cd12148">
    <property type="entry name" value="fungal_TF_MHR"/>
    <property type="match status" value="1"/>
</dbReference>
<keyword evidence="4" id="KW-0805">Transcription regulation</keyword>
<comment type="subcellular location">
    <subcellularLocation>
        <location evidence="1">Nucleus</location>
    </subcellularLocation>
</comment>
<dbReference type="PANTHER" id="PTHR46910">
    <property type="entry name" value="TRANSCRIPTION FACTOR PDR1"/>
    <property type="match status" value="1"/>
</dbReference>
<dbReference type="OrthoDB" id="103819at2759"/>
<evidence type="ECO:0000256" key="2">
    <source>
        <dbReference type="ARBA" id="ARBA00022723"/>
    </source>
</evidence>
<protein>
    <submittedName>
        <fullName evidence="9">Transcription factor</fullName>
    </submittedName>
</protein>
<gene>
    <name evidence="9" type="ORF">SOCG_01889</name>
</gene>
<dbReference type="EMBL" id="KE503208">
    <property type="protein sequence ID" value="EPX71674.1"/>
    <property type="molecule type" value="Genomic_DNA"/>
</dbReference>
<keyword evidence="5" id="KW-0238">DNA-binding</keyword>
<keyword evidence="7" id="KW-0539">Nucleus</keyword>
<keyword evidence="3" id="KW-0862">Zinc</keyword>
<dbReference type="PANTHER" id="PTHR46910:SF37">
    <property type="entry name" value="ZN(II)2CYS6 TRANSCRIPTION FACTOR (EUROFUNG)"/>
    <property type="match status" value="1"/>
</dbReference>
<reference evidence="9 10" key="1">
    <citation type="journal article" date="2011" name="Science">
        <title>Comparative functional genomics of the fission yeasts.</title>
        <authorList>
            <person name="Rhind N."/>
            <person name="Chen Z."/>
            <person name="Yassour M."/>
            <person name="Thompson D.A."/>
            <person name="Haas B.J."/>
            <person name="Habib N."/>
            <person name="Wapinski I."/>
            <person name="Roy S."/>
            <person name="Lin M.F."/>
            <person name="Heiman D.I."/>
            <person name="Young S.K."/>
            <person name="Furuya K."/>
            <person name="Guo Y."/>
            <person name="Pidoux A."/>
            <person name="Chen H.M."/>
            <person name="Robbertse B."/>
            <person name="Goldberg J.M."/>
            <person name="Aoki K."/>
            <person name="Bayne E.H."/>
            <person name="Berlin A.M."/>
            <person name="Desjardins C.A."/>
            <person name="Dobbs E."/>
            <person name="Dukaj L."/>
            <person name="Fan L."/>
            <person name="FitzGerald M.G."/>
            <person name="French C."/>
            <person name="Gujja S."/>
            <person name="Hansen K."/>
            <person name="Keifenheim D."/>
            <person name="Levin J.Z."/>
            <person name="Mosher R.A."/>
            <person name="Mueller C.A."/>
            <person name="Pfiffner J."/>
            <person name="Priest M."/>
            <person name="Russ C."/>
            <person name="Smialowska A."/>
            <person name="Swoboda P."/>
            <person name="Sykes S.M."/>
            <person name="Vaughn M."/>
            <person name="Vengrova S."/>
            <person name="Yoder R."/>
            <person name="Zeng Q."/>
            <person name="Allshire R."/>
            <person name="Baulcombe D."/>
            <person name="Birren B.W."/>
            <person name="Brown W."/>
            <person name="Ekwall K."/>
            <person name="Kellis M."/>
            <person name="Leatherwood J."/>
            <person name="Levin H."/>
            <person name="Margalit H."/>
            <person name="Martienssen R."/>
            <person name="Nieduszynski C.A."/>
            <person name="Spatafora J.W."/>
            <person name="Friedman N."/>
            <person name="Dalgaard J.Z."/>
            <person name="Baumann P."/>
            <person name="Niki H."/>
            <person name="Regev A."/>
            <person name="Nusbaum C."/>
        </authorList>
    </citation>
    <scope>NUCLEOTIDE SEQUENCE [LARGE SCALE GENOMIC DNA]</scope>
    <source>
        <strain evidence="10">yFS286</strain>
    </source>
</reference>
<evidence type="ECO:0000256" key="3">
    <source>
        <dbReference type="ARBA" id="ARBA00022833"/>
    </source>
</evidence>
<accession>S9RC35</accession>
<dbReference type="GO" id="GO:0005634">
    <property type="term" value="C:nucleus"/>
    <property type="evidence" value="ECO:0007669"/>
    <property type="project" value="UniProtKB-SubCell"/>
</dbReference>
<evidence type="ECO:0000256" key="4">
    <source>
        <dbReference type="ARBA" id="ARBA00023015"/>
    </source>
</evidence>
<dbReference type="GO" id="GO:0003677">
    <property type="term" value="F:DNA binding"/>
    <property type="evidence" value="ECO:0007669"/>
    <property type="project" value="UniProtKB-KW"/>
</dbReference>
<dbReference type="HOGENOM" id="CLU_458675_0_0_1"/>
<evidence type="ECO:0000256" key="1">
    <source>
        <dbReference type="ARBA" id="ARBA00004123"/>
    </source>
</evidence>
<dbReference type="GeneID" id="25030869"/>
<dbReference type="InterPro" id="IPR050987">
    <property type="entry name" value="AtrR-like"/>
</dbReference>
<dbReference type="VEuPathDB" id="FungiDB:SOCG_01889"/>
<dbReference type="SMART" id="SM00066">
    <property type="entry name" value="GAL4"/>
    <property type="match status" value="1"/>
</dbReference>
<dbReference type="InterPro" id="IPR001138">
    <property type="entry name" value="Zn2Cys6_DnaBD"/>
</dbReference>
<dbReference type="InterPro" id="IPR007219">
    <property type="entry name" value="XnlR_reg_dom"/>
</dbReference>
<dbReference type="AlphaFoldDB" id="S9RC35"/>